<protein>
    <submittedName>
        <fullName evidence="1">Uncharacterized protein</fullName>
    </submittedName>
</protein>
<comment type="caution">
    <text evidence="1">The sequence shown here is derived from an EMBL/GenBank/DDBJ whole genome shotgun (WGS) entry which is preliminary data.</text>
</comment>
<dbReference type="Proteomes" id="UP001055072">
    <property type="component" value="Unassembled WGS sequence"/>
</dbReference>
<evidence type="ECO:0000313" key="1">
    <source>
        <dbReference type="EMBL" id="KAI0092479.1"/>
    </source>
</evidence>
<proteinExistence type="predicted"/>
<keyword evidence="2" id="KW-1185">Reference proteome</keyword>
<evidence type="ECO:0000313" key="2">
    <source>
        <dbReference type="Proteomes" id="UP001055072"/>
    </source>
</evidence>
<gene>
    <name evidence="1" type="ORF">BDY19DRAFT_924560</name>
</gene>
<accession>A0ACB8UE10</accession>
<sequence>MEKWDKITRFGLDAASAATSIGFSAAKAGTKLGFSITRGIASSAAGLTGSAIDHALFGGHVGAGPVFGGAVSTVISAVEALTLAPIMLGETVASTTLVAAASSLSVLQAIFPGSDETSFSLTSFLTLVRREWKDDMNDDTAPQTKYGVNETMKALVAWATLQGMTCDWQEKRWFQFLKEIHVNDEPPATSFGQLPVDEWDDWIHVTEDLLYPNHGGEILTADIGHASSHADQLATGPSPTSPDDKHRIDDHLKTTLRRLSKLVLAGYGGASLLFFGVPPVPPVMSSAARNQVRDEQANLAAAIGYSEEEAIRSSAYPSLAAPVHVPSYSWWDVLWGKHDKDILLHYAGTEPHKPSTGEKHPTVDATLGTNVSFMPRFWILTDHARHEVVLVLRGTMSLNDLAVDLTCDPADFHVQTSQRSAYPAGINEQAELDAFNEQLESMPGSFPLDLSTPAAPVSRDKGRAHSRQNTGSSTFSEREDIYQVHGGMLKMARVMGGKGKPVYLAVKNALRQNNEYSLVICGHSLGAGVAALLALMWADPHTCLTHYASGLPTGRSVSAYCYAPPCLVSARLSRLAAKSSLITSFVYSHDIVSRLSLGSVRDMRRAAAWLCEAEKDRRGDGYGAVTGRALKNKARYGKPDDAQWFIAMRKTLEANMHMAHLYPPGRVLWAMRDSDLDPSQRSPSAGQAGKDKLRLFDVQDVEQVFSQIIFAKDMLSSHLPHQYDRVLHELL</sequence>
<reference evidence="1" key="1">
    <citation type="journal article" date="2021" name="Environ. Microbiol.">
        <title>Gene family expansions and transcriptome signatures uncover fungal adaptations to wood decay.</title>
        <authorList>
            <person name="Hage H."/>
            <person name="Miyauchi S."/>
            <person name="Viragh M."/>
            <person name="Drula E."/>
            <person name="Min B."/>
            <person name="Chaduli D."/>
            <person name="Navarro D."/>
            <person name="Favel A."/>
            <person name="Norest M."/>
            <person name="Lesage-Meessen L."/>
            <person name="Balint B."/>
            <person name="Merenyi Z."/>
            <person name="de Eugenio L."/>
            <person name="Morin E."/>
            <person name="Martinez A.T."/>
            <person name="Baldrian P."/>
            <person name="Stursova M."/>
            <person name="Martinez M.J."/>
            <person name="Novotny C."/>
            <person name="Magnuson J.K."/>
            <person name="Spatafora J.W."/>
            <person name="Maurice S."/>
            <person name="Pangilinan J."/>
            <person name="Andreopoulos W."/>
            <person name="LaButti K."/>
            <person name="Hundley H."/>
            <person name="Na H."/>
            <person name="Kuo A."/>
            <person name="Barry K."/>
            <person name="Lipzen A."/>
            <person name="Henrissat B."/>
            <person name="Riley R."/>
            <person name="Ahrendt S."/>
            <person name="Nagy L.G."/>
            <person name="Grigoriev I.V."/>
            <person name="Martin F."/>
            <person name="Rosso M.N."/>
        </authorList>
    </citation>
    <scope>NUCLEOTIDE SEQUENCE</scope>
    <source>
        <strain evidence="1">CBS 384.51</strain>
    </source>
</reference>
<dbReference type="EMBL" id="MU274903">
    <property type="protein sequence ID" value="KAI0092479.1"/>
    <property type="molecule type" value="Genomic_DNA"/>
</dbReference>
<name>A0ACB8UE10_9APHY</name>
<organism evidence="1 2">
    <name type="scientific">Irpex rosettiformis</name>
    <dbReference type="NCBI Taxonomy" id="378272"/>
    <lineage>
        <taxon>Eukaryota</taxon>
        <taxon>Fungi</taxon>
        <taxon>Dikarya</taxon>
        <taxon>Basidiomycota</taxon>
        <taxon>Agaricomycotina</taxon>
        <taxon>Agaricomycetes</taxon>
        <taxon>Polyporales</taxon>
        <taxon>Irpicaceae</taxon>
        <taxon>Irpex</taxon>
    </lineage>
</organism>